<feature type="compositionally biased region" description="Polar residues" evidence="1">
    <location>
        <begin position="135"/>
        <end position="147"/>
    </location>
</feature>
<accession>A0A1B4G2E3</accession>
<dbReference type="Proteomes" id="UP000067711">
    <property type="component" value="Chromosome 1"/>
</dbReference>
<organism evidence="2 3">
    <name type="scientific">Burkholderia mayonis</name>
    <dbReference type="NCBI Taxonomy" id="1385591"/>
    <lineage>
        <taxon>Bacteria</taxon>
        <taxon>Pseudomonadati</taxon>
        <taxon>Pseudomonadota</taxon>
        <taxon>Betaproteobacteria</taxon>
        <taxon>Burkholderiales</taxon>
        <taxon>Burkholderiaceae</taxon>
        <taxon>Burkholderia</taxon>
        <taxon>pseudomallei group</taxon>
    </lineage>
</organism>
<dbReference type="EMBL" id="CP013389">
    <property type="protein sequence ID" value="AOJ10091.1"/>
    <property type="molecule type" value="Genomic_DNA"/>
</dbReference>
<feature type="region of interest" description="Disordered" evidence="1">
    <location>
        <begin position="118"/>
        <end position="178"/>
    </location>
</feature>
<evidence type="ECO:0000313" key="2">
    <source>
        <dbReference type="EMBL" id="AOJ10091.1"/>
    </source>
</evidence>
<protein>
    <submittedName>
        <fullName evidence="2">Uncharacterized protein</fullName>
    </submittedName>
</protein>
<evidence type="ECO:0000313" key="3">
    <source>
        <dbReference type="Proteomes" id="UP000067711"/>
    </source>
</evidence>
<feature type="region of interest" description="Disordered" evidence="1">
    <location>
        <begin position="18"/>
        <end position="43"/>
    </location>
</feature>
<dbReference type="RefSeq" id="WP_066492581.1">
    <property type="nucleotide sequence ID" value="NZ_CP013389.1"/>
</dbReference>
<feature type="compositionally biased region" description="Basic and acidic residues" evidence="1">
    <location>
        <begin position="161"/>
        <end position="177"/>
    </location>
</feature>
<dbReference type="AlphaFoldDB" id="A0A1B4G2E3"/>
<gene>
    <name evidence="2" type="ORF">WS71_22890</name>
</gene>
<name>A0A1B4G2E3_9BURK</name>
<proteinExistence type="predicted"/>
<sequence length="280" mass="30421">MGSVAMFFTRMLAQAFPGSPRNATSTAHQPPPSGSGERTVGTGASNETFVTIDGIAHLFVDEGDCVVEFVPAFDDAPGDTMFGTKILPALAPHWALLHEHPAPLKDAIATAIRRDSVPATSAPGVASPAADSEARSPQLSEARQTSSDGEREVRRSLSARESSEPRFQRRVGSDDAVRSAAVEGEITGWGEETFPDRRPGRSRSYRSFALRLETRGGEQVLQGEGLKEAINECGCRVGDIVKVKRLRKIKVPAFRKEDGSPIYKDGQQVMWDKWLWSITT</sequence>
<evidence type="ECO:0000256" key="1">
    <source>
        <dbReference type="SAM" id="MobiDB-lite"/>
    </source>
</evidence>
<reference evidence="2 3" key="1">
    <citation type="submission" date="2015-12" db="EMBL/GenBank/DDBJ databases">
        <title>Diversity of Burkholderia near neighbor genomes.</title>
        <authorList>
            <person name="Sahl J."/>
            <person name="Wagner D."/>
            <person name="Keim P."/>
        </authorList>
    </citation>
    <scope>NUCLEOTIDE SEQUENCE [LARGE SCALE GENOMIC DNA]</scope>
    <source>
        <strain evidence="2 3">BDU8</strain>
    </source>
</reference>